<accession>A0A7K1U001</accession>
<keyword evidence="1" id="KW-0732">Signal</keyword>
<organism evidence="2 3">
    <name type="scientific">Chitinophaga tropicalis</name>
    <dbReference type="NCBI Taxonomy" id="2683588"/>
    <lineage>
        <taxon>Bacteria</taxon>
        <taxon>Pseudomonadati</taxon>
        <taxon>Bacteroidota</taxon>
        <taxon>Chitinophagia</taxon>
        <taxon>Chitinophagales</taxon>
        <taxon>Chitinophagaceae</taxon>
        <taxon>Chitinophaga</taxon>
    </lineage>
</organism>
<name>A0A7K1U001_9BACT</name>
<evidence type="ECO:0000256" key="1">
    <source>
        <dbReference type="SAM" id="SignalP"/>
    </source>
</evidence>
<evidence type="ECO:0000313" key="2">
    <source>
        <dbReference type="EMBL" id="MVT07701.1"/>
    </source>
</evidence>
<dbReference type="Proteomes" id="UP000461730">
    <property type="component" value="Unassembled WGS sequence"/>
</dbReference>
<proteinExistence type="predicted"/>
<feature type="chain" id="PRO_5029524634" evidence="1">
    <location>
        <begin position="26"/>
        <end position="226"/>
    </location>
</feature>
<protein>
    <submittedName>
        <fullName evidence="2">Conjugal transfer protein TraI</fullName>
    </submittedName>
</protein>
<dbReference type="PROSITE" id="PS51257">
    <property type="entry name" value="PROKAR_LIPOPROTEIN"/>
    <property type="match status" value="1"/>
</dbReference>
<dbReference type="AlphaFoldDB" id="A0A7K1U001"/>
<dbReference type="EMBL" id="WRXN01000001">
    <property type="protein sequence ID" value="MVT07701.1"/>
    <property type="molecule type" value="Genomic_DNA"/>
</dbReference>
<sequence>MKLRTIVAGLVLVGCLTIYPNTTQAAIPIAQIIKEAIVKVIKAVDLMIQRLQNVTIKLQSAQKALENAMSKLKLDEISQWAERQRDLYQKYYDELWRVKTAIAYYQRIKEIIARQGRVVDEYKNAMAIFKQDKNFSRQELDFMYQVYSGILSESVKNLDEVMMVISSFATQMSDAERLALIQQAADNIDRNLSALRSFNDHNVRLSLSRAKGIHEVEMIKKLYGLP</sequence>
<feature type="signal peptide" evidence="1">
    <location>
        <begin position="1"/>
        <end position="25"/>
    </location>
</feature>
<evidence type="ECO:0000313" key="3">
    <source>
        <dbReference type="Proteomes" id="UP000461730"/>
    </source>
</evidence>
<reference evidence="2 3" key="1">
    <citation type="submission" date="2019-12" db="EMBL/GenBank/DDBJ databases">
        <title>Chitinophaga sp. strain ysch24 (GDMCC 1.1355), whole genome shotgun sequence.</title>
        <authorList>
            <person name="Zhang X."/>
        </authorList>
    </citation>
    <scope>NUCLEOTIDE SEQUENCE [LARGE SCALE GENOMIC DNA]</scope>
    <source>
        <strain evidence="3">ysch24</strain>
    </source>
</reference>
<dbReference type="RefSeq" id="WP_157305083.1">
    <property type="nucleotide sequence ID" value="NZ_WRXN01000001.1"/>
</dbReference>
<gene>
    <name evidence="2" type="ORF">GO493_05470</name>
</gene>
<comment type="caution">
    <text evidence="2">The sequence shown here is derived from an EMBL/GenBank/DDBJ whole genome shotgun (WGS) entry which is preliminary data.</text>
</comment>
<keyword evidence="3" id="KW-1185">Reference proteome</keyword>